<organism evidence="1 2">
    <name type="scientific">Polarella glacialis</name>
    <name type="common">Dinoflagellate</name>
    <dbReference type="NCBI Taxonomy" id="89957"/>
    <lineage>
        <taxon>Eukaryota</taxon>
        <taxon>Sar</taxon>
        <taxon>Alveolata</taxon>
        <taxon>Dinophyceae</taxon>
        <taxon>Suessiales</taxon>
        <taxon>Suessiaceae</taxon>
        <taxon>Polarella</taxon>
    </lineage>
</organism>
<accession>A0A813CZ45</accession>
<proteinExistence type="predicted"/>
<reference evidence="1" key="1">
    <citation type="submission" date="2021-02" db="EMBL/GenBank/DDBJ databases">
        <authorList>
            <person name="Dougan E. K."/>
            <person name="Rhodes N."/>
            <person name="Thang M."/>
            <person name="Chan C."/>
        </authorList>
    </citation>
    <scope>NUCLEOTIDE SEQUENCE</scope>
</reference>
<name>A0A813CZ45_POLGL</name>
<gene>
    <name evidence="1" type="ORF">PGLA1383_LOCUS198</name>
</gene>
<sequence length="256" mass="28517">MTDRFQKYSGRENHVFRRISDSEFSDVVGSVKTIMSCGGVTFLTVKALQPNFLDIDGSPLRSHPNPYGRTILDAVKAGRTVYVGQSAGTVALSWTLGPLTVDPNWVNLETEDDVLEELTKMPKAALGLHWLFPRFGEYLGMPYRIALRPHLKFNIDTCAYEGHCQGVEKAGLAIAGGTKHDVFVVTLVDYDFAQGMADALEISEGKVLYHVGFCDAEDVVPDQVRWELTRFKPVWKYMHGTMRRPPEGNPPLGLVL</sequence>
<evidence type="ECO:0000313" key="1">
    <source>
        <dbReference type="EMBL" id="CAE8581169.1"/>
    </source>
</evidence>
<evidence type="ECO:0000313" key="2">
    <source>
        <dbReference type="Proteomes" id="UP000654075"/>
    </source>
</evidence>
<keyword evidence="2" id="KW-1185">Reference proteome</keyword>
<dbReference type="EMBL" id="CAJNNV010000039">
    <property type="protein sequence ID" value="CAE8581169.1"/>
    <property type="molecule type" value="Genomic_DNA"/>
</dbReference>
<dbReference type="OrthoDB" id="10574109at2759"/>
<dbReference type="Proteomes" id="UP000654075">
    <property type="component" value="Unassembled WGS sequence"/>
</dbReference>
<comment type="caution">
    <text evidence="1">The sequence shown here is derived from an EMBL/GenBank/DDBJ whole genome shotgun (WGS) entry which is preliminary data.</text>
</comment>
<protein>
    <submittedName>
        <fullName evidence="1">Uncharacterized protein</fullName>
    </submittedName>
</protein>
<dbReference type="AlphaFoldDB" id="A0A813CZ45"/>